<protein>
    <submittedName>
        <fullName evidence="1">Uncharacterized protein</fullName>
    </submittedName>
</protein>
<gene>
    <name evidence="1" type="ORF">PIBRA_LOCUS5996</name>
</gene>
<name>A0A9P0TB42_PIEBR</name>
<keyword evidence="2" id="KW-1185">Reference proteome</keyword>
<dbReference type="AlphaFoldDB" id="A0A9P0TB42"/>
<proteinExistence type="predicted"/>
<comment type="caution">
    <text evidence="1">The sequence shown here is derived from an EMBL/GenBank/DDBJ whole genome shotgun (WGS) entry which is preliminary data.</text>
</comment>
<dbReference type="Proteomes" id="UP001152562">
    <property type="component" value="Unassembled WGS sequence"/>
</dbReference>
<organism evidence="1 2">
    <name type="scientific">Pieris brassicae</name>
    <name type="common">White butterfly</name>
    <name type="synonym">Large white butterfly</name>
    <dbReference type="NCBI Taxonomy" id="7116"/>
    <lineage>
        <taxon>Eukaryota</taxon>
        <taxon>Metazoa</taxon>
        <taxon>Ecdysozoa</taxon>
        <taxon>Arthropoda</taxon>
        <taxon>Hexapoda</taxon>
        <taxon>Insecta</taxon>
        <taxon>Pterygota</taxon>
        <taxon>Neoptera</taxon>
        <taxon>Endopterygota</taxon>
        <taxon>Lepidoptera</taxon>
        <taxon>Glossata</taxon>
        <taxon>Ditrysia</taxon>
        <taxon>Papilionoidea</taxon>
        <taxon>Pieridae</taxon>
        <taxon>Pierinae</taxon>
        <taxon>Pieris</taxon>
    </lineage>
</organism>
<evidence type="ECO:0000313" key="1">
    <source>
        <dbReference type="EMBL" id="CAH4029222.1"/>
    </source>
</evidence>
<dbReference type="EMBL" id="CALOZG010000008">
    <property type="protein sequence ID" value="CAH4029222.1"/>
    <property type="molecule type" value="Genomic_DNA"/>
</dbReference>
<evidence type="ECO:0000313" key="2">
    <source>
        <dbReference type="Proteomes" id="UP001152562"/>
    </source>
</evidence>
<accession>A0A9P0TB42</accession>
<reference evidence="1" key="1">
    <citation type="submission" date="2022-05" db="EMBL/GenBank/DDBJ databases">
        <authorList>
            <person name="Okamura Y."/>
        </authorList>
    </citation>
    <scope>NUCLEOTIDE SEQUENCE</scope>
</reference>
<sequence length="77" mass="8430">MQDCFIRLTDEPESIRNLIGISETFVWSITNGKDLFMALDVTSNTVGVSLELELVVVLCCVLLYTVESGSPNFAAEA</sequence>